<dbReference type="Pfam" id="PF02517">
    <property type="entry name" value="Rce1-like"/>
    <property type="match status" value="1"/>
</dbReference>
<gene>
    <name evidence="3" type="ORF">PBLR_14102</name>
</gene>
<feature type="transmembrane region" description="Helical" evidence="1">
    <location>
        <begin position="182"/>
        <end position="203"/>
    </location>
</feature>
<feature type="transmembrane region" description="Helical" evidence="1">
    <location>
        <begin position="34"/>
        <end position="52"/>
    </location>
</feature>
<dbReference type="Proteomes" id="UP000304148">
    <property type="component" value="Chromosome"/>
</dbReference>
<dbReference type="InterPro" id="IPR003675">
    <property type="entry name" value="Rce1/LyrA-like_dom"/>
</dbReference>
<evidence type="ECO:0000313" key="4">
    <source>
        <dbReference type="Proteomes" id="UP000304148"/>
    </source>
</evidence>
<dbReference type="PANTHER" id="PTHR35797:SF1">
    <property type="entry name" value="PROTEASE"/>
    <property type="match status" value="1"/>
</dbReference>
<feature type="transmembrane region" description="Helical" evidence="1">
    <location>
        <begin position="12"/>
        <end position="28"/>
    </location>
</feature>
<dbReference type="EMBL" id="LS992241">
    <property type="protein sequence ID" value="SYX85680.1"/>
    <property type="molecule type" value="Genomic_DNA"/>
</dbReference>
<feature type="transmembrane region" description="Helical" evidence="1">
    <location>
        <begin position="210"/>
        <end position="231"/>
    </location>
</feature>
<name>A0A383RFG7_PAEAL</name>
<evidence type="ECO:0000313" key="3">
    <source>
        <dbReference type="EMBL" id="SYX85680.1"/>
    </source>
</evidence>
<keyword evidence="1" id="KW-0472">Membrane</keyword>
<feature type="domain" description="CAAX prenyl protease 2/Lysostaphin resistance protein A-like" evidence="2">
    <location>
        <begin position="119"/>
        <end position="223"/>
    </location>
</feature>
<dbReference type="InterPro" id="IPR042150">
    <property type="entry name" value="MmRce1-like"/>
</dbReference>
<keyword evidence="1" id="KW-0812">Transmembrane</keyword>
<accession>A0A383RFG7</accession>
<protein>
    <recommendedName>
        <fullName evidence="2">CAAX prenyl protease 2/Lysostaphin resistance protein A-like domain-containing protein</fullName>
    </recommendedName>
</protein>
<dbReference type="PANTHER" id="PTHR35797">
    <property type="entry name" value="PROTEASE-RELATED"/>
    <property type="match status" value="1"/>
</dbReference>
<feature type="transmembrane region" description="Helical" evidence="1">
    <location>
        <begin position="73"/>
        <end position="100"/>
    </location>
</feature>
<feature type="transmembrane region" description="Helical" evidence="1">
    <location>
        <begin position="153"/>
        <end position="176"/>
    </location>
</feature>
<dbReference type="AlphaFoldDB" id="A0A383RFG7"/>
<feature type="transmembrane region" description="Helical" evidence="1">
    <location>
        <begin position="112"/>
        <end position="132"/>
    </location>
</feature>
<dbReference type="RefSeq" id="WP_138187528.1">
    <property type="nucleotide sequence ID" value="NZ_LS992241.1"/>
</dbReference>
<proteinExistence type="predicted"/>
<dbReference type="GO" id="GO:0004175">
    <property type="term" value="F:endopeptidase activity"/>
    <property type="evidence" value="ECO:0007669"/>
    <property type="project" value="UniProtKB-ARBA"/>
</dbReference>
<reference evidence="4" key="1">
    <citation type="submission" date="2018-08" db="EMBL/GenBank/DDBJ databases">
        <authorList>
            <person name="Chevrot R."/>
        </authorList>
    </citation>
    <scope>NUCLEOTIDE SEQUENCE [LARGE SCALE GENOMIC DNA]</scope>
</reference>
<organism evidence="3 4">
    <name type="scientific">Paenibacillus alvei</name>
    <name type="common">Bacillus alvei</name>
    <dbReference type="NCBI Taxonomy" id="44250"/>
    <lineage>
        <taxon>Bacteria</taxon>
        <taxon>Bacillati</taxon>
        <taxon>Bacillota</taxon>
        <taxon>Bacilli</taxon>
        <taxon>Bacillales</taxon>
        <taxon>Paenibacillaceae</taxon>
        <taxon>Paenibacillus</taxon>
    </lineage>
</organism>
<feature type="transmembrane region" description="Helical" evidence="1">
    <location>
        <begin position="237"/>
        <end position="261"/>
    </location>
</feature>
<keyword evidence="1" id="KW-1133">Transmembrane helix</keyword>
<sequence>MFSNLHSQTKALIYTAIVFILAIGTSIVPNTNSLLYMLTPTAAALIMLLLVTRDGRSHSGWAALGLRKCGFKWWLLCITVPAVIVALSYGFAWGVGVLVIDVPPTYAGYDWTAFPIVVAIQFVSAVLTSSLGEELGWRGYLLPLLVNSLGERSALFATGLIHGLWHIPIILMSPIYHQDQNPFLACLFIVVSCLFLGPVIGYIRLRSSSVWTASIFHSVHNVMWSVLRGIAVPTSGIALYVAGDNSIVVILCYMLFTVWVMKRLLHHANIRSMNKY</sequence>
<dbReference type="GO" id="GO:0080120">
    <property type="term" value="P:CAAX-box protein maturation"/>
    <property type="evidence" value="ECO:0007669"/>
    <property type="project" value="UniProtKB-ARBA"/>
</dbReference>
<evidence type="ECO:0000259" key="2">
    <source>
        <dbReference type="Pfam" id="PF02517"/>
    </source>
</evidence>
<evidence type="ECO:0000256" key="1">
    <source>
        <dbReference type="SAM" id="Phobius"/>
    </source>
</evidence>